<feature type="signal peptide" evidence="1">
    <location>
        <begin position="1"/>
        <end position="23"/>
    </location>
</feature>
<evidence type="ECO:0000313" key="2">
    <source>
        <dbReference type="EMBL" id="MBB6545486.1"/>
    </source>
</evidence>
<evidence type="ECO:0000256" key="1">
    <source>
        <dbReference type="SAM" id="SignalP"/>
    </source>
</evidence>
<reference evidence="2 3" key="1">
    <citation type="submission" date="2020-08" db="EMBL/GenBank/DDBJ databases">
        <title>Sequencing the genomes of 1000 actinobacteria strains.</title>
        <authorList>
            <person name="Klenk H.-P."/>
        </authorList>
    </citation>
    <scope>NUCLEOTIDE SEQUENCE [LARGE SCALE GENOMIC DNA]</scope>
    <source>
        <strain evidence="2 3">DSM 43768</strain>
    </source>
</reference>
<evidence type="ECO:0000313" key="3">
    <source>
        <dbReference type="Proteomes" id="UP000565579"/>
    </source>
</evidence>
<comment type="caution">
    <text evidence="2">The sequence shown here is derived from an EMBL/GenBank/DDBJ whole genome shotgun (WGS) entry which is preliminary data.</text>
</comment>
<accession>A0A7X0NLB1</accession>
<name>A0A7X0NLB1_9ACTN</name>
<dbReference type="RefSeq" id="WP_185100326.1">
    <property type="nucleotide sequence ID" value="NZ_JACHMI010000001.1"/>
</dbReference>
<feature type="chain" id="PRO_5039474347" evidence="1">
    <location>
        <begin position="24"/>
        <end position="265"/>
    </location>
</feature>
<organism evidence="2 3">
    <name type="scientific">Nonomuraea rubra</name>
    <dbReference type="NCBI Taxonomy" id="46180"/>
    <lineage>
        <taxon>Bacteria</taxon>
        <taxon>Bacillati</taxon>
        <taxon>Actinomycetota</taxon>
        <taxon>Actinomycetes</taxon>
        <taxon>Streptosporangiales</taxon>
        <taxon>Streptosporangiaceae</taxon>
        <taxon>Nonomuraea</taxon>
    </lineage>
</organism>
<dbReference type="Proteomes" id="UP000565579">
    <property type="component" value="Unassembled WGS sequence"/>
</dbReference>
<keyword evidence="1" id="KW-0732">Signal</keyword>
<keyword evidence="3" id="KW-1185">Reference proteome</keyword>
<dbReference type="AlphaFoldDB" id="A0A7X0NLB1"/>
<dbReference type="EMBL" id="JACHMI010000001">
    <property type="protein sequence ID" value="MBB6545486.1"/>
    <property type="molecule type" value="Genomic_DNA"/>
</dbReference>
<gene>
    <name evidence="2" type="ORF">HD593_000281</name>
</gene>
<sequence>MALRRTVLAAAVMVATAFSTDGAAATVSPPRPAVQQARAVATAEPARVTEPAATSTASAAEPVCVRLKGAEACVGPDGSDRPGITIEDTADDHRHPAVEYYLNGYLGTKYVIHNLGREGEVRGSREIGRVVTFRAAVYSGNRRVKFGRWKTVRNVAKYPVKRDTRTTPAEARAKSRTCTSTKAAATVCFAERKTFVYACDTKADEYQARAEYFVAGDPTTRYEIHQLAGLGTCGKAEHGDLSISMYRASVFDHGRRKATRLYRYN</sequence>
<proteinExistence type="predicted"/>
<protein>
    <submittedName>
        <fullName evidence="2">Uncharacterized protein</fullName>
    </submittedName>
</protein>